<protein>
    <submittedName>
        <fullName evidence="3">Ferrous iron transport protein A</fullName>
    </submittedName>
</protein>
<dbReference type="PANTHER" id="PTHR42954:SF2">
    <property type="entry name" value="FE(2+) TRANSPORT PROTEIN A"/>
    <property type="match status" value="1"/>
</dbReference>
<organism evidence="3 4">
    <name type="scientific">Candidatus Flavonifractor merdipullorum</name>
    <dbReference type="NCBI Taxonomy" id="2838590"/>
    <lineage>
        <taxon>Bacteria</taxon>
        <taxon>Bacillati</taxon>
        <taxon>Bacillota</taxon>
        <taxon>Clostridia</taxon>
        <taxon>Eubacteriales</taxon>
        <taxon>Oscillospiraceae</taxon>
        <taxon>Flavonifractor</taxon>
    </lineage>
</organism>
<sequence>MEHVTSLPELPVGEWARVDRVSAPPAMARRLMELGLIPGTRVCRVAVSPAGDPSAYLIRGAVIALRRRDAAGITLLPDGEEEEVWRPNNQ</sequence>
<dbReference type="InterPro" id="IPR038157">
    <property type="entry name" value="FeoA_core_dom"/>
</dbReference>
<reference evidence="3" key="2">
    <citation type="submission" date="2021-04" db="EMBL/GenBank/DDBJ databases">
        <authorList>
            <person name="Gilroy R."/>
        </authorList>
    </citation>
    <scope>NUCLEOTIDE SEQUENCE</scope>
    <source>
        <strain evidence="3">ChiGjej6B6-1540</strain>
    </source>
</reference>
<gene>
    <name evidence="3" type="ORF">H9868_04850</name>
</gene>
<feature type="domain" description="Ferrous iron transporter FeoA-like" evidence="2">
    <location>
        <begin position="5"/>
        <end position="77"/>
    </location>
</feature>
<evidence type="ECO:0000313" key="3">
    <source>
        <dbReference type="EMBL" id="HIW93853.1"/>
    </source>
</evidence>
<dbReference type="GO" id="GO:0046914">
    <property type="term" value="F:transition metal ion binding"/>
    <property type="evidence" value="ECO:0007669"/>
    <property type="project" value="InterPro"/>
</dbReference>
<dbReference type="Proteomes" id="UP000824192">
    <property type="component" value="Unassembled WGS sequence"/>
</dbReference>
<dbReference type="Gene3D" id="2.30.30.90">
    <property type="match status" value="1"/>
</dbReference>
<dbReference type="InterPro" id="IPR052713">
    <property type="entry name" value="FeoA"/>
</dbReference>
<evidence type="ECO:0000259" key="2">
    <source>
        <dbReference type="SMART" id="SM00899"/>
    </source>
</evidence>
<dbReference type="EMBL" id="DXGA01000104">
    <property type="protein sequence ID" value="HIW93853.1"/>
    <property type="molecule type" value="Genomic_DNA"/>
</dbReference>
<name>A0A9D1UNH8_9FIRM</name>
<dbReference type="PANTHER" id="PTHR42954">
    <property type="entry name" value="FE(2+) TRANSPORT PROTEIN A"/>
    <property type="match status" value="1"/>
</dbReference>
<proteinExistence type="predicted"/>
<dbReference type="SMART" id="SM00899">
    <property type="entry name" value="FeoA"/>
    <property type="match status" value="1"/>
</dbReference>
<dbReference type="InterPro" id="IPR008988">
    <property type="entry name" value="Transcriptional_repressor_C"/>
</dbReference>
<dbReference type="Pfam" id="PF04023">
    <property type="entry name" value="FeoA"/>
    <property type="match status" value="1"/>
</dbReference>
<dbReference type="InterPro" id="IPR007167">
    <property type="entry name" value="Fe-transptr_FeoA-like"/>
</dbReference>
<evidence type="ECO:0000313" key="4">
    <source>
        <dbReference type="Proteomes" id="UP000824192"/>
    </source>
</evidence>
<keyword evidence="1" id="KW-0408">Iron</keyword>
<evidence type="ECO:0000256" key="1">
    <source>
        <dbReference type="ARBA" id="ARBA00023004"/>
    </source>
</evidence>
<dbReference type="SUPFAM" id="SSF50037">
    <property type="entry name" value="C-terminal domain of transcriptional repressors"/>
    <property type="match status" value="1"/>
</dbReference>
<comment type="caution">
    <text evidence="3">The sequence shown here is derived from an EMBL/GenBank/DDBJ whole genome shotgun (WGS) entry which is preliminary data.</text>
</comment>
<reference evidence="3" key="1">
    <citation type="journal article" date="2021" name="PeerJ">
        <title>Extensive microbial diversity within the chicken gut microbiome revealed by metagenomics and culture.</title>
        <authorList>
            <person name="Gilroy R."/>
            <person name="Ravi A."/>
            <person name="Getino M."/>
            <person name="Pursley I."/>
            <person name="Horton D.L."/>
            <person name="Alikhan N.F."/>
            <person name="Baker D."/>
            <person name="Gharbi K."/>
            <person name="Hall N."/>
            <person name="Watson M."/>
            <person name="Adriaenssens E.M."/>
            <person name="Foster-Nyarko E."/>
            <person name="Jarju S."/>
            <person name="Secka A."/>
            <person name="Antonio M."/>
            <person name="Oren A."/>
            <person name="Chaudhuri R.R."/>
            <person name="La Ragione R."/>
            <person name="Hildebrand F."/>
            <person name="Pallen M.J."/>
        </authorList>
    </citation>
    <scope>NUCLEOTIDE SEQUENCE</scope>
    <source>
        <strain evidence="3">ChiGjej6B6-1540</strain>
    </source>
</reference>
<dbReference type="AlphaFoldDB" id="A0A9D1UNH8"/>
<accession>A0A9D1UNH8</accession>